<dbReference type="Pfam" id="PF22624">
    <property type="entry name" value="AASDHPPT_N"/>
    <property type="match status" value="1"/>
</dbReference>
<name>A0A840RLW9_9BURK</name>
<dbReference type="InterPro" id="IPR008278">
    <property type="entry name" value="4-PPantetheinyl_Trfase_dom"/>
</dbReference>
<comment type="caution">
    <text evidence="5">The sequence shown here is derived from an EMBL/GenBank/DDBJ whole genome shotgun (WGS) entry which is preliminary data.</text>
</comment>
<dbReference type="GO" id="GO:0005829">
    <property type="term" value="C:cytosol"/>
    <property type="evidence" value="ECO:0007669"/>
    <property type="project" value="TreeGrafter"/>
</dbReference>
<sequence>MPCLPTFPVIWIANLQHIDENARHLLALLTPAEKARRLCFRQVADQKRFMVGRALTRLAISSQLRCPAQEVNIVLTRNGKPKLDPNLTTLTFSIAHSGDLVVVALLARGAVGVDVERFAPEVVPEVLIPMVCSLLEAKEIRSLPTHKQRVKRLLSLWTLKEAYLKAIGVGLTTDPRKVTFNLDAQLQPTLLAPPEGDLPDQFAHGWKFIVMPDYGEYVLALAVQNMHRDAGSTLTPCWHDAGILLASATRPLKE</sequence>
<accession>A0A840RLW9</accession>
<gene>
    <name evidence="5" type="ORF">HNR39_001114</name>
</gene>
<dbReference type="AlphaFoldDB" id="A0A840RLW9"/>
<dbReference type="Gene3D" id="3.90.470.20">
    <property type="entry name" value="4'-phosphopantetheinyl transferase domain"/>
    <property type="match status" value="2"/>
</dbReference>
<dbReference type="InterPro" id="IPR055066">
    <property type="entry name" value="AASDHPPT_N"/>
</dbReference>
<reference evidence="5 6" key="1">
    <citation type="submission" date="2020-08" db="EMBL/GenBank/DDBJ databases">
        <title>Genomic Encyclopedia of Type Strains, Phase IV (KMG-IV): sequencing the most valuable type-strain genomes for metagenomic binning, comparative biology and taxonomic classification.</title>
        <authorList>
            <person name="Goeker M."/>
        </authorList>
    </citation>
    <scope>NUCLEOTIDE SEQUENCE [LARGE SCALE GENOMIC DNA]</scope>
    <source>
        <strain evidence="5 6">DSM 23240</strain>
    </source>
</reference>
<dbReference type="RefSeq" id="WP_168055201.1">
    <property type="nucleotide sequence ID" value="NZ_JAAOZT010000006.1"/>
</dbReference>
<dbReference type="SUPFAM" id="SSF56214">
    <property type="entry name" value="4'-phosphopantetheinyl transferase"/>
    <property type="match status" value="2"/>
</dbReference>
<evidence type="ECO:0000313" key="5">
    <source>
        <dbReference type="EMBL" id="MBB5199287.1"/>
    </source>
</evidence>
<dbReference type="EMBL" id="JACHHQ010000002">
    <property type="protein sequence ID" value="MBB5199287.1"/>
    <property type="molecule type" value="Genomic_DNA"/>
</dbReference>
<dbReference type="GO" id="GO:0019878">
    <property type="term" value="P:lysine biosynthetic process via aminoadipic acid"/>
    <property type="evidence" value="ECO:0007669"/>
    <property type="project" value="TreeGrafter"/>
</dbReference>
<dbReference type="GO" id="GO:0000287">
    <property type="term" value="F:magnesium ion binding"/>
    <property type="evidence" value="ECO:0007669"/>
    <property type="project" value="InterPro"/>
</dbReference>
<feature type="domain" description="4'-phosphopantetheinyl transferase" evidence="3">
    <location>
        <begin position="110"/>
        <end position="222"/>
    </location>
</feature>
<organism evidence="5 6">
    <name type="scientific">Glaciimonas immobilis</name>
    <dbReference type="NCBI Taxonomy" id="728004"/>
    <lineage>
        <taxon>Bacteria</taxon>
        <taxon>Pseudomonadati</taxon>
        <taxon>Pseudomonadota</taxon>
        <taxon>Betaproteobacteria</taxon>
        <taxon>Burkholderiales</taxon>
        <taxon>Oxalobacteraceae</taxon>
        <taxon>Glaciimonas</taxon>
    </lineage>
</organism>
<evidence type="ECO:0000259" key="4">
    <source>
        <dbReference type="Pfam" id="PF22624"/>
    </source>
</evidence>
<dbReference type="Proteomes" id="UP000571084">
    <property type="component" value="Unassembled WGS sequence"/>
</dbReference>
<dbReference type="PANTHER" id="PTHR12215:SF10">
    <property type="entry name" value="L-AMINOADIPATE-SEMIALDEHYDE DEHYDROGENASE-PHOSPHOPANTETHEINYL TRANSFERASE"/>
    <property type="match status" value="1"/>
</dbReference>
<protein>
    <submittedName>
        <fullName evidence="5">Phosphopantetheinyl transferase</fullName>
    </submittedName>
</protein>
<evidence type="ECO:0000256" key="1">
    <source>
        <dbReference type="ARBA" id="ARBA00010990"/>
    </source>
</evidence>
<dbReference type="InterPro" id="IPR050559">
    <property type="entry name" value="P-Pant_transferase_sf"/>
</dbReference>
<dbReference type="PANTHER" id="PTHR12215">
    <property type="entry name" value="PHOSPHOPANTETHEINE TRANSFERASE"/>
    <property type="match status" value="1"/>
</dbReference>
<evidence type="ECO:0000313" key="6">
    <source>
        <dbReference type="Proteomes" id="UP000571084"/>
    </source>
</evidence>
<keyword evidence="6" id="KW-1185">Reference proteome</keyword>
<dbReference type="GO" id="GO:0008897">
    <property type="term" value="F:holo-[acyl-carrier-protein] synthase activity"/>
    <property type="evidence" value="ECO:0007669"/>
    <property type="project" value="InterPro"/>
</dbReference>
<evidence type="ECO:0000256" key="2">
    <source>
        <dbReference type="ARBA" id="ARBA00022679"/>
    </source>
</evidence>
<comment type="similarity">
    <text evidence="1">Belongs to the P-Pant transferase superfamily. Gsp/Sfp/HetI/AcpT family.</text>
</comment>
<proteinExistence type="inferred from homology"/>
<keyword evidence="2 5" id="KW-0808">Transferase</keyword>
<feature type="domain" description="4'-phosphopantetheinyl transferase N-terminal" evidence="4">
    <location>
        <begin position="22"/>
        <end position="104"/>
    </location>
</feature>
<dbReference type="InterPro" id="IPR037143">
    <property type="entry name" value="4-PPantetheinyl_Trfase_dom_sf"/>
</dbReference>
<evidence type="ECO:0000259" key="3">
    <source>
        <dbReference type="Pfam" id="PF01648"/>
    </source>
</evidence>
<dbReference type="Pfam" id="PF01648">
    <property type="entry name" value="ACPS"/>
    <property type="match status" value="1"/>
</dbReference>